<reference evidence="2" key="1">
    <citation type="submission" date="2016-01" db="EMBL/GenBank/DDBJ databases">
        <title>Loss and gain of aminoglycoside resistance in GC2 Acinetobacter baumannii in Australia via modification of genomic resistance islands and acquisition of plasmids.</title>
        <authorList>
            <person name="Nigro S.J."/>
            <person name="Hall R.M."/>
        </authorList>
    </citation>
    <scope>NUCLEOTIDE SEQUENCE</scope>
    <source>
        <strain evidence="2">C13</strain>
        <plasmid evidence="2">pC13-2</plasmid>
    </source>
</reference>
<dbReference type="InterPro" id="IPR009492">
    <property type="entry name" value="TniQ"/>
</dbReference>
<dbReference type="Proteomes" id="UP000594659">
    <property type="component" value="Chromosome"/>
</dbReference>
<proteinExistence type="predicted"/>
<feature type="domain" description="TniQ" evidence="1">
    <location>
        <begin position="12"/>
        <end position="147"/>
    </location>
</feature>
<keyword evidence="2" id="KW-0614">Plasmid</keyword>
<sequence>MVSTVEPYSWAIRTPLFQDEALSSWLIRAALGCGCDPLSLTGVLWPGWRVWTVDIDKGLHQKYSKILSSKASISQDQLNTATFKNLFLQNSEIELNSWILALGTRNRKHKGGWQYCSECLLEDPIAYFRLNWRCVWQVGCIKHTQRLLDQCPHCYSAIQPRLLEAPDRIISCCSVCKKYLFNVKVNAIDQSALKFQKDFDLFLAQGYAIYADTFISLSEWLNVVQLFNQFIRKVLIGSLESKGWAFLNTLDIRVPHIPLISTGLVLNQLSVLERERIFSCIYQLLKVSREKFIKTANSLNMNRASFWDKRYQLPEILQPIEKHLDKVSRNYPLIKASPDISKPSSKEAVLRRVMRLKRKIT</sequence>
<evidence type="ECO:0000313" key="4">
    <source>
        <dbReference type="Proteomes" id="UP000594659"/>
    </source>
</evidence>
<gene>
    <name evidence="2" type="primary">tniD</name>
    <name evidence="3" type="ORF">IMO23_02350</name>
</gene>
<dbReference type="RefSeq" id="WP_000255345.1">
    <property type="nucleotide sequence ID" value="NZ_AP023077.1"/>
</dbReference>
<name>A0A142G3V0_ACIBA</name>
<dbReference type="AlphaFoldDB" id="A0A142G3V0"/>
<protein>
    <submittedName>
        <fullName evidence="2">TniD</fullName>
    </submittedName>
    <submittedName>
        <fullName evidence="3">TniQ family protein</fullName>
    </submittedName>
</protein>
<evidence type="ECO:0000313" key="3">
    <source>
        <dbReference type="EMBL" id="QPF13834.1"/>
    </source>
</evidence>
<reference evidence="3 4" key="2">
    <citation type="submission" date="2020-09" db="EMBL/GenBank/DDBJ databases">
        <title>Resistance determinants and their genetic context in bacteria from a longitudinal study of pigs reared under conventional and antibiotic-free husbandry practices.</title>
        <authorList>
            <person name="Poulin-Laprade D."/>
            <person name="Brouard J.-S."/>
            <person name="Gagnon N."/>
            <person name="Turcotte A."/>
            <person name="Langlois A."/>
            <person name="Matte J.J."/>
            <person name="Carrillo C.D."/>
            <person name="Zaheer R."/>
            <person name="McAllister T."/>
            <person name="Topp E."/>
            <person name="Talbot G."/>
        </authorList>
    </citation>
    <scope>NUCLEOTIDE SEQUENCE [LARGE SCALE GENOMIC DNA]</scope>
    <source>
        <strain evidence="3 4">Res13-Abat-PEA21-P4-01-A</strain>
    </source>
</reference>
<evidence type="ECO:0000259" key="1">
    <source>
        <dbReference type="Pfam" id="PF06527"/>
    </source>
</evidence>
<accession>A0A142G3V0</accession>
<dbReference type="Pfam" id="PF06527">
    <property type="entry name" value="TniQ"/>
    <property type="match status" value="1"/>
</dbReference>
<evidence type="ECO:0000313" key="2">
    <source>
        <dbReference type="EMBL" id="AMQ95330.1"/>
    </source>
</evidence>
<organism evidence="2">
    <name type="scientific">Acinetobacter baumannii</name>
    <dbReference type="NCBI Taxonomy" id="470"/>
    <lineage>
        <taxon>Bacteria</taxon>
        <taxon>Pseudomonadati</taxon>
        <taxon>Pseudomonadota</taxon>
        <taxon>Gammaproteobacteria</taxon>
        <taxon>Moraxellales</taxon>
        <taxon>Moraxellaceae</taxon>
        <taxon>Acinetobacter</taxon>
        <taxon>Acinetobacter calcoaceticus/baumannii complex</taxon>
    </lineage>
</organism>
<geneLocation type="plasmid" evidence="2">
    <name>pC13-2</name>
</geneLocation>
<dbReference type="EMBL" id="CP062919">
    <property type="protein sequence ID" value="QPF13834.1"/>
    <property type="molecule type" value="Genomic_DNA"/>
</dbReference>
<dbReference type="EMBL" id="KU549175">
    <property type="protein sequence ID" value="AMQ95330.1"/>
    <property type="molecule type" value="Genomic_DNA"/>
</dbReference>